<dbReference type="Gene3D" id="1.10.10.10">
    <property type="entry name" value="Winged helix-like DNA-binding domain superfamily/Winged helix DNA-binding domain"/>
    <property type="match status" value="1"/>
</dbReference>
<organism evidence="14 15">
    <name type="scientific">Enterococcus casseliflavus</name>
    <name type="common">Enterococcus flavescens</name>
    <dbReference type="NCBI Taxonomy" id="37734"/>
    <lineage>
        <taxon>Bacteria</taxon>
        <taxon>Bacillati</taxon>
        <taxon>Bacillota</taxon>
        <taxon>Bacilli</taxon>
        <taxon>Lactobacillales</taxon>
        <taxon>Enterococcaceae</taxon>
        <taxon>Enterococcus</taxon>
    </lineage>
</organism>
<dbReference type="GeneID" id="15143434"/>
<dbReference type="GO" id="GO:0071555">
    <property type="term" value="P:cell wall organization"/>
    <property type="evidence" value="ECO:0007669"/>
    <property type="project" value="UniProtKB-KW"/>
</dbReference>
<feature type="domain" description="OmpR/PhoB-type" evidence="12">
    <location>
        <begin position="125"/>
        <end position="223"/>
    </location>
</feature>
<keyword evidence="7" id="KW-0046">Antibiotic resistance</keyword>
<dbReference type="Gene3D" id="6.10.250.690">
    <property type="match status" value="1"/>
</dbReference>
<protein>
    <submittedName>
        <fullName evidence="14">DNA-binding response regulator</fullName>
    </submittedName>
    <submittedName>
        <fullName evidence="13">Response regulator transcription factor</fullName>
    </submittedName>
</protein>
<evidence type="ECO:0000256" key="3">
    <source>
        <dbReference type="ARBA" id="ARBA00023012"/>
    </source>
</evidence>
<reference evidence="14 15" key="1">
    <citation type="submission" date="2018-08" db="EMBL/GenBank/DDBJ databases">
        <title>A genome reference for cultivated species of the human gut microbiota.</title>
        <authorList>
            <person name="Zou Y."/>
            <person name="Xue W."/>
            <person name="Luo G."/>
        </authorList>
    </citation>
    <scope>NUCLEOTIDE SEQUENCE [LARGE SCALE GENOMIC DNA]</scope>
    <source>
        <strain evidence="14 15">AF48-16</strain>
    </source>
</reference>
<evidence type="ECO:0000256" key="7">
    <source>
        <dbReference type="ARBA" id="ARBA00023251"/>
    </source>
</evidence>
<keyword evidence="3" id="KW-0902">Two-component regulatory system</keyword>
<dbReference type="Gene3D" id="3.40.50.2300">
    <property type="match status" value="1"/>
</dbReference>
<dbReference type="FunFam" id="3.40.50.2300:FF:000001">
    <property type="entry name" value="DNA-binding response regulator PhoB"/>
    <property type="match status" value="1"/>
</dbReference>
<evidence type="ECO:0000313" key="13">
    <source>
        <dbReference type="EMBL" id="MDT2963709.1"/>
    </source>
</evidence>
<dbReference type="InterPro" id="IPR039420">
    <property type="entry name" value="WalR-like"/>
</dbReference>
<dbReference type="InterPro" id="IPR016032">
    <property type="entry name" value="Sig_transdc_resp-reg_C-effctor"/>
</dbReference>
<evidence type="ECO:0000313" key="15">
    <source>
        <dbReference type="Proteomes" id="UP000286288"/>
    </source>
</evidence>
<dbReference type="Pfam" id="PF00072">
    <property type="entry name" value="Response_reg"/>
    <property type="match status" value="1"/>
</dbReference>
<evidence type="ECO:0000256" key="9">
    <source>
        <dbReference type="PROSITE-ProRule" id="PRU00169"/>
    </source>
</evidence>
<dbReference type="Proteomes" id="UP001268896">
    <property type="component" value="Unassembled WGS sequence"/>
</dbReference>
<evidence type="ECO:0000256" key="8">
    <source>
        <dbReference type="ARBA" id="ARBA00023316"/>
    </source>
</evidence>
<keyword evidence="4" id="KW-0805">Transcription regulation</keyword>
<dbReference type="SUPFAM" id="SSF52172">
    <property type="entry name" value="CheY-like"/>
    <property type="match status" value="1"/>
</dbReference>
<evidence type="ECO:0000259" key="11">
    <source>
        <dbReference type="PROSITE" id="PS50110"/>
    </source>
</evidence>
<dbReference type="AlphaFoldDB" id="A0A415ESF0"/>
<keyword evidence="1" id="KW-0678">Repressor</keyword>
<dbReference type="CDD" id="cd17625">
    <property type="entry name" value="REC_OmpR_DrrD-like"/>
    <property type="match status" value="1"/>
</dbReference>
<keyword evidence="8" id="KW-0961">Cell wall biogenesis/degradation</keyword>
<dbReference type="Proteomes" id="UP000286288">
    <property type="component" value="Unassembled WGS sequence"/>
</dbReference>
<keyword evidence="5 10" id="KW-0238">DNA-binding</keyword>
<evidence type="ECO:0000256" key="5">
    <source>
        <dbReference type="ARBA" id="ARBA00023125"/>
    </source>
</evidence>
<dbReference type="InterPro" id="IPR011006">
    <property type="entry name" value="CheY-like_superfamily"/>
</dbReference>
<dbReference type="RefSeq" id="WP_015510460.1">
    <property type="nucleotide sequence ID" value="NZ_CABGJK010000002.1"/>
</dbReference>
<evidence type="ECO:0000256" key="2">
    <source>
        <dbReference type="ARBA" id="ARBA00022553"/>
    </source>
</evidence>
<dbReference type="EMBL" id="QRMZ01000011">
    <property type="protein sequence ID" value="RHK06250.1"/>
    <property type="molecule type" value="Genomic_DNA"/>
</dbReference>
<reference evidence="13" key="2">
    <citation type="submission" date="2023-03" db="EMBL/GenBank/DDBJ databases">
        <authorList>
            <person name="Shen W."/>
            <person name="Cai J."/>
        </authorList>
    </citation>
    <scope>NUCLEOTIDE SEQUENCE</scope>
    <source>
        <strain evidence="13">K72-2</strain>
    </source>
</reference>
<dbReference type="GO" id="GO:0000976">
    <property type="term" value="F:transcription cis-regulatory region binding"/>
    <property type="evidence" value="ECO:0007669"/>
    <property type="project" value="TreeGrafter"/>
</dbReference>
<accession>A0A415ESF0</accession>
<dbReference type="GO" id="GO:0032993">
    <property type="term" value="C:protein-DNA complex"/>
    <property type="evidence" value="ECO:0007669"/>
    <property type="project" value="TreeGrafter"/>
</dbReference>
<sequence length="228" mass="25825">MRILFVEDEPSIAEAVASLLKKQHYSVDLAYDGETGLDYAASGVYDLLVLDIMLPKIDGITLLKTLRKQNIRTPIIMLTAKSEVDDKVLGLDAGADDYLTKPFQMKELLARIRSLSRRKDLDYQEDQLAFGNVVLARNELQLATTTNQVVLSPKEMKLMELFLSRPKVILSKETIINKIWGFDPDVEENRVEIYVSLLRKKLTLLEADIGIRTIRNAGYILQSKEPPC</sequence>
<dbReference type="GO" id="GO:0000156">
    <property type="term" value="F:phosphorelay response regulator activity"/>
    <property type="evidence" value="ECO:0007669"/>
    <property type="project" value="TreeGrafter"/>
</dbReference>
<dbReference type="InterPro" id="IPR001867">
    <property type="entry name" value="OmpR/PhoB-type_DNA-bd"/>
</dbReference>
<dbReference type="Pfam" id="PF00486">
    <property type="entry name" value="Trans_reg_C"/>
    <property type="match status" value="1"/>
</dbReference>
<evidence type="ECO:0000256" key="6">
    <source>
        <dbReference type="ARBA" id="ARBA00023163"/>
    </source>
</evidence>
<dbReference type="PANTHER" id="PTHR48111:SF22">
    <property type="entry name" value="REGULATOR OF RPOS"/>
    <property type="match status" value="1"/>
</dbReference>
<evidence type="ECO:0000259" key="12">
    <source>
        <dbReference type="PROSITE" id="PS51755"/>
    </source>
</evidence>
<dbReference type="GO" id="GO:0005829">
    <property type="term" value="C:cytosol"/>
    <property type="evidence" value="ECO:0007669"/>
    <property type="project" value="TreeGrafter"/>
</dbReference>
<evidence type="ECO:0000256" key="4">
    <source>
        <dbReference type="ARBA" id="ARBA00023015"/>
    </source>
</evidence>
<dbReference type="SUPFAM" id="SSF46894">
    <property type="entry name" value="C-terminal effector domain of the bipartite response regulators"/>
    <property type="match status" value="1"/>
</dbReference>
<name>A0A415ESF0_ENTCA</name>
<dbReference type="SMART" id="SM00448">
    <property type="entry name" value="REC"/>
    <property type="match status" value="1"/>
</dbReference>
<keyword evidence="2 9" id="KW-0597">Phosphoprotein</keyword>
<evidence type="ECO:0000313" key="14">
    <source>
        <dbReference type="EMBL" id="RHK06250.1"/>
    </source>
</evidence>
<dbReference type="InterPro" id="IPR036388">
    <property type="entry name" value="WH-like_DNA-bd_sf"/>
</dbReference>
<proteinExistence type="predicted"/>
<feature type="modified residue" description="4-aspartylphosphate" evidence="9">
    <location>
        <position position="51"/>
    </location>
</feature>
<gene>
    <name evidence="14" type="ORF">DW084_09665</name>
    <name evidence="13" type="ORF">P7I32_03755</name>
</gene>
<dbReference type="GO" id="GO:0046677">
    <property type="term" value="P:response to antibiotic"/>
    <property type="evidence" value="ECO:0007669"/>
    <property type="project" value="UniProtKB-KW"/>
</dbReference>
<feature type="DNA-binding region" description="OmpR/PhoB-type" evidence="10">
    <location>
        <begin position="125"/>
        <end position="223"/>
    </location>
</feature>
<dbReference type="SMART" id="SM00862">
    <property type="entry name" value="Trans_reg_C"/>
    <property type="match status" value="1"/>
</dbReference>
<dbReference type="InterPro" id="IPR001789">
    <property type="entry name" value="Sig_transdc_resp-reg_receiver"/>
</dbReference>
<dbReference type="PROSITE" id="PS51755">
    <property type="entry name" value="OMPR_PHOB"/>
    <property type="match status" value="1"/>
</dbReference>
<dbReference type="CDD" id="cd00383">
    <property type="entry name" value="trans_reg_C"/>
    <property type="match status" value="1"/>
</dbReference>
<feature type="domain" description="Response regulatory" evidence="11">
    <location>
        <begin position="2"/>
        <end position="116"/>
    </location>
</feature>
<dbReference type="PANTHER" id="PTHR48111">
    <property type="entry name" value="REGULATOR OF RPOS"/>
    <property type="match status" value="1"/>
</dbReference>
<keyword evidence="6" id="KW-0804">Transcription</keyword>
<evidence type="ECO:0000256" key="1">
    <source>
        <dbReference type="ARBA" id="ARBA00022491"/>
    </source>
</evidence>
<dbReference type="GO" id="GO:0006355">
    <property type="term" value="P:regulation of DNA-templated transcription"/>
    <property type="evidence" value="ECO:0007669"/>
    <property type="project" value="InterPro"/>
</dbReference>
<dbReference type="EMBL" id="JARQDV010000002">
    <property type="protein sequence ID" value="MDT2963709.1"/>
    <property type="molecule type" value="Genomic_DNA"/>
</dbReference>
<evidence type="ECO:0000256" key="10">
    <source>
        <dbReference type="PROSITE-ProRule" id="PRU01091"/>
    </source>
</evidence>
<dbReference type="PROSITE" id="PS50110">
    <property type="entry name" value="RESPONSE_REGULATORY"/>
    <property type="match status" value="1"/>
</dbReference>
<comment type="caution">
    <text evidence="14">The sequence shown here is derived from an EMBL/GenBank/DDBJ whole genome shotgun (WGS) entry which is preliminary data.</text>
</comment>